<dbReference type="AlphaFoldDB" id="A0AA36M0Z4"/>
<evidence type="ECO:0008006" key="5">
    <source>
        <dbReference type="Google" id="ProtNLM"/>
    </source>
</evidence>
<protein>
    <recommendedName>
        <fullName evidence="5">Mitochondrial 28S ribosomal protein S27</fullName>
    </recommendedName>
</protein>
<sequence>MWSPRPAALVYRMSRNFGRRFLLSKAFALENEWSSRHSELTKLGLGGDYEWIGAVQKKFVGGSAASAIDVDAAVCIAEQKDQVDDVIDLIYKLRHSENAADLPPSAEYALVRLLLRYDPSFLFKLANDPINYGVFMNEHAACLAIDHFINAEDFGGAARLSAWVMQQEMTENELLNLLALYSCAKWAELPPEKQIMPFETTEEEDVNDDDVKTFKFPYLKNAYFDSHFDLTDPHQLAGKTLLWVARDSKCLPDPLRESLRFLGAVLYQRFDLASSLASASIHSGAAGVVRQLFTPKEGEERTEMQEQILEKLSGCAASEETLSSAVHAILEKILEKEEETLAKKQAEEFRSWHKRRQDLISAQADRLLLKIRAEEVAKELANLEHETEKLTFFDNRLKWEKKAAQNAEIIQQTSESRSEEATSQK</sequence>
<comment type="subcellular location">
    <subcellularLocation>
        <location evidence="1">Mitochondrion</location>
    </subcellularLocation>
</comment>
<dbReference type="InterPro" id="IPR019266">
    <property type="entry name" value="Ribosomal_mS27"/>
</dbReference>
<evidence type="ECO:0000313" key="4">
    <source>
        <dbReference type="Proteomes" id="UP001176961"/>
    </source>
</evidence>
<dbReference type="GO" id="GO:0005739">
    <property type="term" value="C:mitochondrion"/>
    <property type="evidence" value="ECO:0007669"/>
    <property type="project" value="UniProtKB-SubCell"/>
</dbReference>
<dbReference type="InterPro" id="IPR034913">
    <property type="entry name" value="mS27/PTCD2"/>
</dbReference>
<evidence type="ECO:0000256" key="2">
    <source>
        <dbReference type="SAM" id="Coils"/>
    </source>
</evidence>
<proteinExistence type="predicted"/>
<gene>
    <name evidence="3" type="ORF">CYNAS_LOCUS5990</name>
</gene>
<name>A0AA36M0Z4_CYLNA</name>
<keyword evidence="2" id="KW-0175">Coiled coil</keyword>
<dbReference type="PANTHER" id="PTHR21393:SF0">
    <property type="entry name" value="SMALL RIBOSOMAL SUBUNIT PROTEIN MS27"/>
    <property type="match status" value="1"/>
</dbReference>
<reference evidence="3" key="1">
    <citation type="submission" date="2023-07" db="EMBL/GenBank/DDBJ databases">
        <authorList>
            <consortium name="CYATHOMIX"/>
        </authorList>
    </citation>
    <scope>NUCLEOTIDE SEQUENCE</scope>
    <source>
        <strain evidence="3">N/A</strain>
    </source>
</reference>
<dbReference type="Proteomes" id="UP001176961">
    <property type="component" value="Unassembled WGS sequence"/>
</dbReference>
<comment type="caution">
    <text evidence="3">The sequence shown here is derived from an EMBL/GenBank/DDBJ whole genome shotgun (WGS) entry which is preliminary data.</text>
</comment>
<evidence type="ECO:0000313" key="3">
    <source>
        <dbReference type="EMBL" id="CAJ0594007.1"/>
    </source>
</evidence>
<feature type="coiled-coil region" evidence="2">
    <location>
        <begin position="327"/>
        <end position="386"/>
    </location>
</feature>
<evidence type="ECO:0000256" key="1">
    <source>
        <dbReference type="ARBA" id="ARBA00004173"/>
    </source>
</evidence>
<dbReference type="EMBL" id="CATQJL010000112">
    <property type="protein sequence ID" value="CAJ0594007.1"/>
    <property type="molecule type" value="Genomic_DNA"/>
</dbReference>
<dbReference type="PANTHER" id="PTHR21393">
    <property type="entry name" value="MITOCHONDRIAL 28S RIBOSOMAL PROTEIN S27"/>
    <property type="match status" value="1"/>
</dbReference>
<accession>A0AA36M0Z4</accession>
<dbReference type="Pfam" id="PF10037">
    <property type="entry name" value="MRP-S27"/>
    <property type="match status" value="1"/>
</dbReference>
<organism evidence="3 4">
    <name type="scientific">Cylicocyclus nassatus</name>
    <name type="common">Nematode worm</name>
    <dbReference type="NCBI Taxonomy" id="53992"/>
    <lineage>
        <taxon>Eukaryota</taxon>
        <taxon>Metazoa</taxon>
        <taxon>Ecdysozoa</taxon>
        <taxon>Nematoda</taxon>
        <taxon>Chromadorea</taxon>
        <taxon>Rhabditida</taxon>
        <taxon>Rhabditina</taxon>
        <taxon>Rhabditomorpha</taxon>
        <taxon>Strongyloidea</taxon>
        <taxon>Strongylidae</taxon>
        <taxon>Cylicocyclus</taxon>
    </lineage>
</organism>
<keyword evidence="4" id="KW-1185">Reference proteome</keyword>